<dbReference type="EMBL" id="FMHW01000003">
    <property type="protein sequence ID" value="SCL43214.1"/>
    <property type="molecule type" value="Genomic_DNA"/>
</dbReference>
<keyword evidence="1" id="KW-0472">Membrane</keyword>
<feature type="transmembrane region" description="Helical" evidence="1">
    <location>
        <begin position="6"/>
        <end position="28"/>
    </location>
</feature>
<sequence>MRGIALAAPEVAGLLLVTLLVAAIWWWGHRADRGWPRRRALGAHRTAGPGVRPGPALTAAAGLVAVVSALALGWPGDAGPGTYALITVLFLGWVSAAAVCAALAAERARTARYRAMRAAAGPLPGRGRAVDDLAIPEVFR</sequence>
<dbReference type="Proteomes" id="UP000198959">
    <property type="component" value="Unassembled WGS sequence"/>
</dbReference>
<evidence type="ECO:0000313" key="3">
    <source>
        <dbReference type="Proteomes" id="UP000198959"/>
    </source>
</evidence>
<feature type="transmembrane region" description="Helical" evidence="1">
    <location>
        <begin position="55"/>
        <end position="76"/>
    </location>
</feature>
<keyword evidence="1" id="KW-1133">Transmembrane helix</keyword>
<dbReference type="STRING" id="145854.GA0074692_6768"/>
<organism evidence="2 3">
    <name type="scientific">Micromonospora pallida</name>
    <dbReference type="NCBI Taxonomy" id="145854"/>
    <lineage>
        <taxon>Bacteria</taxon>
        <taxon>Bacillati</taxon>
        <taxon>Actinomycetota</taxon>
        <taxon>Actinomycetes</taxon>
        <taxon>Micromonosporales</taxon>
        <taxon>Micromonosporaceae</taxon>
        <taxon>Micromonospora</taxon>
    </lineage>
</organism>
<reference evidence="3" key="1">
    <citation type="submission" date="2016-06" db="EMBL/GenBank/DDBJ databases">
        <authorList>
            <person name="Varghese N."/>
            <person name="Submissions Spin"/>
        </authorList>
    </citation>
    <scope>NUCLEOTIDE SEQUENCE [LARGE SCALE GENOMIC DNA]</scope>
    <source>
        <strain evidence="3">DSM 43817</strain>
    </source>
</reference>
<keyword evidence="3" id="KW-1185">Reference proteome</keyword>
<evidence type="ECO:0000256" key="1">
    <source>
        <dbReference type="SAM" id="Phobius"/>
    </source>
</evidence>
<accession>A0A1C6TNA7</accession>
<gene>
    <name evidence="2" type="ORF">GA0074692_6768</name>
</gene>
<dbReference type="AlphaFoldDB" id="A0A1C6TNA7"/>
<proteinExistence type="predicted"/>
<feature type="transmembrane region" description="Helical" evidence="1">
    <location>
        <begin position="82"/>
        <end position="105"/>
    </location>
</feature>
<name>A0A1C6TNA7_9ACTN</name>
<protein>
    <submittedName>
        <fullName evidence="2">Uncharacterized protein</fullName>
    </submittedName>
</protein>
<keyword evidence="1" id="KW-0812">Transmembrane</keyword>
<evidence type="ECO:0000313" key="2">
    <source>
        <dbReference type="EMBL" id="SCL43214.1"/>
    </source>
</evidence>